<reference evidence="2" key="1">
    <citation type="journal article" date="2020" name="Nature">
        <title>Giant virus diversity and host interactions through global metagenomics.</title>
        <authorList>
            <person name="Schulz F."/>
            <person name="Roux S."/>
            <person name="Paez-Espino D."/>
            <person name="Jungbluth S."/>
            <person name="Walsh D.A."/>
            <person name="Denef V.J."/>
            <person name="McMahon K.D."/>
            <person name="Konstantinidis K.T."/>
            <person name="Eloe-Fadrosh E.A."/>
            <person name="Kyrpides N.C."/>
            <person name="Woyke T."/>
        </authorList>
    </citation>
    <scope>NUCLEOTIDE SEQUENCE</scope>
    <source>
        <strain evidence="2">GVMAG-S-3300013094-109</strain>
    </source>
</reference>
<protein>
    <recommendedName>
        <fullName evidence="3">Nucleotide-diphospho-sugar transferase domain-containing protein</fullName>
    </recommendedName>
</protein>
<dbReference type="GO" id="GO:0016020">
    <property type="term" value="C:membrane"/>
    <property type="evidence" value="ECO:0007669"/>
    <property type="project" value="GOC"/>
</dbReference>
<dbReference type="GO" id="GO:0051999">
    <property type="term" value="P:mannosyl-inositol phosphorylceramide biosynthetic process"/>
    <property type="evidence" value="ECO:0007669"/>
    <property type="project" value="TreeGrafter"/>
</dbReference>
<evidence type="ECO:0008006" key="3">
    <source>
        <dbReference type="Google" id="ProtNLM"/>
    </source>
</evidence>
<name>A0A6C0KYP1_9ZZZZ</name>
<dbReference type="InterPro" id="IPR051706">
    <property type="entry name" value="Glycosyltransferase_domain"/>
</dbReference>
<dbReference type="GO" id="GO:0000030">
    <property type="term" value="F:mannosyltransferase activity"/>
    <property type="evidence" value="ECO:0007669"/>
    <property type="project" value="TreeGrafter"/>
</dbReference>
<dbReference type="EMBL" id="MN740991">
    <property type="protein sequence ID" value="QHU21624.1"/>
    <property type="molecule type" value="Genomic_DNA"/>
</dbReference>
<evidence type="ECO:0000256" key="1">
    <source>
        <dbReference type="ARBA" id="ARBA00022679"/>
    </source>
</evidence>
<organism evidence="2">
    <name type="scientific">viral metagenome</name>
    <dbReference type="NCBI Taxonomy" id="1070528"/>
    <lineage>
        <taxon>unclassified sequences</taxon>
        <taxon>metagenomes</taxon>
        <taxon>organismal metagenomes</taxon>
    </lineage>
</organism>
<dbReference type="Pfam" id="PF01501">
    <property type="entry name" value="Glyco_transf_8"/>
    <property type="match status" value="1"/>
</dbReference>
<dbReference type="Pfam" id="PF04488">
    <property type="entry name" value="Gly_transf_sug"/>
    <property type="match status" value="1"/>
</dbReference>
<keyword evidence="1" id="KW-0808">Transferase</keyword>
<dbReference type="PANTHER" id="PTHR32385:SF15">
    <property type="entry name" value="INOSITOL PHOSPHOCERAMIDE MANNOSYLTRANSFERASE 1"/>
    <property type="match status" value="1"/>
</dbReference>
<proteinExistence type="predicted"/>
<dbReference type="AlphaFoldDB" id="A0A6C0KYP1"/>
<dbReference type="Gene3D" id="3.90.550.10">
    <property type="entry name" value="Spore Coat Polysaccharide Biosynthesis Protein SpsA, Chain A"/>
    <property type="match status" value="1"/>
</dbReference>
<dbReference type="PANTHER" id="PTHR32385">
    <property type="entry name" value="MANNOSYL PHOSPHORYLINOSITOL CERAMIDE SYNTHASE"/>
    <property type="match status" value="1"/>
</dbReference>
<dbReference type="InterPro" id="IPR029044">
    <property type="entry name" value="Nucleotide-diphossugar_trans"/>
</dbReference>
<dbReference type="InterPro" id="IPR007577">
    <property type="entry name" value="GlycoTrfase_DXD_sugar-bd_CS"/>
</dbReference>
<evidence type="ECO:0000313" key="2">
    <source>
        <dbReference type="EMBL" id="QHU21624.1"/>
    </source>
</evidence>
<dbReference type="SUPFAM" id="SSF53448">
    <property type="entry name" value="Nucleotide-diphospho-sugar transferases"/>
    <property type="match status" value="2"/>
</dbReference>
<dbReference type="InterPro" id="IPR002495">
    <property type="entry name" value="Glyco_trans_8"/>
</dbReference>
<accession>A0A6C0KYP1</accession>
<sequence length="453" mass="53539">MNLIYISVFHQESYIKLLNLLMTSMFIKSNINEETTSILIITSPNFYPLIEKQLQVFDLPLYYFLLDIKSLFNAGCARLHIFLYENINKYEKILYLDTDILINSDINKLFNLDLSSEKIYVLEEGNISQTYYGSWFFDFTKYRTTLSAFTSGIILFKNSDSIKSLFNDVKLHIVDYIYENNNNIPSCLDQPFIVYNAITQNKYDNQILKKYVENNPKIPNPRKIIYHFPGTPGWYDSKIKKMTNFWVKTNKIPKILFQTNKAYPEKYITDMIYINLDSDWKYDFYDDDDVIDFFINNPICDLPDIIERYNSITKNSHKANLFKYYYLYINGGVFMDSDAMIYVNINDIVKDYNFISVNSSAVPSSIFQGILGASPKNEIIKQALYSAYNTDFSLLNNDYHYWCKELYGIINYCTFGYNVKLYKEQIINDFSNIIDENDVVLFKHFFMHKIIPR</sequence>